<proteinExistence type="predicted"/>
<sequence>MKKVKSMIFVKMLHYFAISEVKIYKSDLLISIQSSSSACYTVVFPSSNSTNHGAAQYCNVSA</sequence>
<accession>A0A0V0GRU9</accession>
<organism evidence="1">
    <name type="scientific">Solanum chacoense</name>
    <name type="common">Chaco potato</name>
    <dbReference type="NCBI Taxonomy" id="4108"/>
    <lineage>
        <taxon>Eukaryota</taxon>
        <taxon>Viridiplantae</taxon>
        <taxon>Streptophyta</taxon>
        <taxon>Embryophyta</taxon>
        <taxon>Tracheophyta</taxon>
        <taxon>Spermatophyta</taxon>
        <taxon>Magnoliopsida</taxon>
        <taxon>eudicotyledons</taxon>
        <taxon>Gunneridae</taxon>
        <taxon>Pentapetalae</taxon>
        <taxon>asterids</taxon>
        <taxon>lamiids</taxon>
        <taxon>Solanales</taxon>
        <taxon>Solanaceae</taxon>
        <taxon>Solanoideae</taxon>
        <taxon>Solaneae</taxon>
        <taxon>Solanum</taxon>
    </lineage>
</organism>
<dbReference type="AlphaFoldDB" id="A0A0V0GRU9"/>
<dbReference type="EMBL" id="GEDG01033969">
    <property type="protein sequence ID" value="JAP09979.1"/>
    <property type="molecule type" value="Transcribed_RNA"/>
</dbReference>
<feature type="non-terminal residue" evidence="1">
    <location>
        <position position="62"/>
    </location>
</feature>
<name>A0A0V0GRU9_SOLCH</name>
<protein>
    <submittedName>
        <fullName evidence="1">Putative ovule protein</fullName>
    </submittedName>
</protein>
<evidence type="ECO:0000313" key="1">
    <source>
        <dbReference type="EMBL" id="JAP09979.1"/>
    </source>
</evidence>
<reference evidence="1" key="1">
    <citation type="submission" date="2015-12" db="EMBL/GenBank/DDBJ databases">
        <title>Gene expression during late stages of embryo sac development: a critical building block for successful pollen-pistil interactions.</title>
        <authorList>
            <person name="Liu Y."/>
            <person name="Joly V."/>
            <person name="Sabar M."/>
            <person name="Matton D.P."/>
        </authorList>
    </citation>
    <scope>NUCLEOTIDE SEQUENCE</scope>
</reference>